<dbReference type="Gene3D" id="3.60.40.10">
    <property type="entry name" value="PPM-type phosphatase domain"/>
    <property type="match status" value="1"/>
</dbReference>
<feature type="domain" description="PPM-type phosphatase" evidence="2">
    <location>
        <begin position="310"/>
        <end position="710"/>
    </location>
</feature>
<feature type="region of interest" description="Disordered" evidence="1">
    <location>
        <begin position="630"/>
        <end position="651"/>
    </location>
</feature>
<dbReference type="PROSITE" id="PS51746">
    <property type="entry name" value="PPM_2"/>
    <property type="match status" value="1"/>
</dbReference>
<dbReference type="InterPro" id="IPR001932">
    <property type="entry name" value="PPM-type_phosphatase-like_dom"/>
</dbReference>
<feature type="compositionally biased region" description="Polar residues" evidence="1">
    <location>
        <begin position="226"/>
        <end position="241"/>
    </location>
</feature>
<dbReference type="PANTHER" id="PTHR13832:SF792">
    <property type="entry name" value="GM14286P"/>
    <property type="match status" value="1"/>
</dbReference>
<keyword evidence="4" id="KW-1185">Reference proteome</keyword>
<accession>A0A8H8RUB9</accession>
<reference evidence="3 4" key="1">
    <citation type="submission" date="2018-05" db="EMBL/GenBank/DDBJ databases">
        <title>Genome sequencing and assembly of the regulated plant pathogen Lachnellula willkommii and related sister species for the development of diagnostic species identification markers.</title>
        <authorList>
            <person name="Giroux E."/>
            <person name="Bilodeau G."/>
        </authorList>
    </citation>
    <scope>NUCLEOTIDE SEQUENCE [LARGE SCALE GENOMIC DNA]</scope>
    <source>
        <strain evidence="3 4">CBS 197.66</strain>
    </source>
</reference>
<dbReference type="EMBL" id="QGMJ01000113">
    <property type="protein sequence ID" value="TVY42033.1"/>
    <property type="molecule type" value="Genomic_DNA"/>
</dbReference>
<feature type="compositionally biased region" description="Low complexity" evidence="1">
    <location>
        <begin position="215"/>
        <end position="225"/>
    </location>
</feature>
<comment type="caution">
    <text evidence="3">The sequence shown here is derived from an EMBL/GenBank/DDBJ whole genome shotgun (WGS) entry which is preliminary data.</text>
</comment>
<dbReference type="SMART" id="SM00332">
    <property type="entry name" value="PP2Cc"/>
    <property type="match status" value="1"/>
</dbReference>
<dbReference type="OrthoDB" id="420076at2759"/>
<name>A0A8H8RUB9_9HELO</name>
<organism evidence="3 4">
    <name type="scientific">Lachnellula subtilissima</name>
    <dbReference type="NCBI Taxonomy" id="602034"/>
    <lineage>
        <taxon>Eukaryota</taxon>
        <taxon>Fungi</taxon>
        <taxon>Dikarya</taxon>
        <taxon>Ascomycota</taxon>
        <taxon>Pezizomycotina</taxon>
        <taxon>Leotiomycetes</taxon>
        <taxon>Helotiales</taxon>
        <taxon>Lachnaceae</taxon>
        <taxon>Lachnellula</taxon>
    </lineage>
</organism>
<protein>
    <submittedName>
        <fullName evidence="3">Protein phosphatase 2C-like protein</fullName>
    </submittedName>
</protein>
<dbReference type="GO" id="GO:0005739">
    <property type="term" value="C:mitochondrion"/>
    <property type="evidence" value="ECO:0007669"/>
    <property type="project" value="TreeGrafter"/>
</dbReference>
<dbReference type="SUPFAM" id="SSF81606">
    <property type="entry name" value="PP2C-like"/>
    <property type="match status" value="1"/>
</dbReference>
<dbReference type="AlphaFoldDB" id="A0A8H8RUB9"/>
<dbReference type="InterPro" id="IPR036457">
    <property type="entry name" value="PPM-type-like_dom_sf"/>
</dbReference>
<gene>
    <name evidence="3" type="ORF">LSUB1_G002998</name>
</gene>
<feature type="region of interest" description="Disordered" evidence="1">
    <location>
        <begin position="213"/>
        <end position="241"/>
    </location>
</feature>
<sequence length="736" mass="81014">MTQSTRLAEFRIRKSQLYCTVGAPKRYNYYSPAVPYSSTTPENKRTGVVRRRCTRCNSHNNHDILILFCNFVLCHSFSSFSNYLYDWLPSIAYRHDTSKAVNTKADPQARPRLNSDPGLWTLFRTPQLVNPMRRAAVKAFRTARLTGLRSRIGQLPSSNYVLGIRHASGPSTTPSKEASSSMYIRRVSVALLSGLVGYGAWYTYKGQTGDLVPGQQSSSTQAQQSRGLSTSPTYSFPQPAQTAEEVERKAVIVGADSLYTSLVPGNEPITKDTDGAGRKVLEMLTPEQATQKLRRSEESYLIGRGKGVVRYDVVQIPSNDPIEDDHSEKIIELPEALATATAARNPASDWMFWGVFDGHSGWTTSAKLRQVLINFVARELNSTYKAALADPALGSPSSESIESAIKTGFNRLDHEIVHESVEKVLKANSKLVAAELLAPALSGSCALLSFYDSNSKLLRVACTGDSRAVLGRRSENGKWTASALSVDQTGGNPDEEARMRKLHPGEDNVIRNGRVLGGLEPTRAFGDASYKWTREVSERLKRSFFGRTPSQHLRSPPYVTAEPVVTTTKIEPEKGDFVVMATDGLWEMLTNEEVVGLVGQWIEKQSAETSGNSANSWIKMFSSQQKGLPVEQGAKGKAKDGQKTPIRQQQWGVTGGENERFVVQDKNVATHLVRNALGGKDKDMVCALLTLPAPYSRRYRDDLTVEVIFFGNSDKSGDVVVNKEASASAKEIKAKL</sequence>
<evidence type="ECO:0000313" key="4">
    <source>
        <dbReference type="Proteomes" id="UP000462212"/>
    </source>
</evidence>
<dbReference type="InterPro" id="IPR015655">
    <property type="entry name" value="PP2C"/>
</dbReference>
<proteinExistence type="predicted"/>
<dbReference type="PANTHER" id="PTHR13832">
    <property type="entry name" value="PROTEIN PHOSPHATASE 2C"/>
    <property type="match status" value="1"/>
</dbReference>
<evidence type="ECO:0000256" key="1">
    <source>
        <dbReference type="SAM" id="MobiDB-lite"/>
    </source>
</evidence>
<evidence type="ECO:0000259" key="2">
    <source>
        <dbReference type="PROSITE" id="PS51746"/>
    </source>
</evidence>
<dbReference type="Pfam" id="PF00481">
    <property type="entry name" value="PP2C"/>
    <property type="match status" value="1"/>
</dbReference>
<dbReference type="GO" id="GO:0004741">
    <property type="term" value="F:[pyruvate dehydrogenase (acetyl-transferring)]-phosphatase activity"/>
    <property type="evidence" value="ECO:0007669"/>
    <property type="project" value="TreeGrafter"/>
</dbReference>
<evidence type="ECO:0000313" key="3">
    <source>
        <dbReference type="EMBL" id="TVY42033.1"/>
    </source>
</evidence>
<dbReference type="Proteomes" id="UP000462212">
    <property type="component" value="Unassembled WGS sequence"/>
</dbReference>
<dbReference type="CDD" id="cd00143">
    <property type="entry name" value="PP2Cc"/>
    <property type="match status" value="1"/>
</dbReference>